<feature type="region of interest" description="Disordered" evidence="1">
    <location>
        <begin position="1"/>
        <end position="35"/>
    </location>
</feature>
<dbReference type="Proteomes" id="UP000092716">
    <property type="component" value="Chromosome 9"/>
</dbReference>
<evidence type="ECO:0000313" key="3">
    <source>
        <dbReference type="Proteomes" id="UP000092716"/>
    </source>
</evidence>
<feature type="compositionally biased region" description="Basic and acidic residues" evidence="1">
    <location>
        <begin position="11"/>
        <end position="23"/>
    </location>
</feature>
<keyword evidence="3" id="KW-1185">Reference proteome</keyword>
<reference evidence="3" key="1">
    <citation type="submission" date="2016-06" db="EMBL/GenBank/DDBJ databases">
        <title>First high quality genome sequence of Plasmodium coatneyi using continuous long reads from single molecule, real-time sequencing.</title>
        <authorList>
            <person name="Chien J.-T."/>
            <person name="Pakala S.B."/>
            <person name="Geraldo J.A."/>
            <person name="Lapp S.A."/>
            <person name="Barnwell J.W."/>
            <person name="Kissinger J.C."/>
            <person name="Galinski M.R."/>
            <person name="Humphrey J.C."/>
        </authorList>
    </citation>
    <scope>NUCLEOTIDE SEQUENCE [LARGE SCALE GENOMIC DNA]</scope>
    <source>
        <strain evidence="3">Hackeri</strain>
    </source>
</reference>
<organism evidence="2 3">
    <name type="scientific">Plasmodium coatneyi</name>
    <dbReference type="NCBI Taxonomy" id="208452"/>
    <lineage>
        <taxon>Eukaryota</taxon>
        <taxon>Sar</taxon>
        <taxon>Alveolata</taxon>
        <taxon>Apicomplexa</taxon>
        <taxon>Aconoidasida</taxon>
        <taxon>Haemosporida</taxon>
        <taxon>Plasmodiidae</taxon>
        <taxon>Plasmodium</taxon>
    </lineage>
</organism>
<gene>
    <name evidence="2" type="ORF">PCOAH_00024620</name>
</gene>
<protein>
    <submittedName>
        <fullName evidence="2">Uncharacterized protein</fullName>
    </submittedName>
</protein>
<feature type="region of interest" description="Disordered" evidence="1">
    <location>
        <begin position="179"/>
        <end position="207"/>
    </location>
</feature>
<dbReference type="AlphaFoldDB" id="A0A1B1E0J1"/>
<accession>A0A1B1E0J1</accession>
<dbReference type="OrthoDB" id="372381at2759"/>
<dbReference type="RefSeq" id="XP_019915185.1">
    <property type="nucleotide sequence ID" value="XM_020059267.1"/>
</dbReference>
<dbReference type="KEGG" id="pcot:PCOAH_00024620"/>
<dbReference type="GeneID" id="30909190"/>
<name>A0A1B1E0J1_9APIC</name>
<evidence type="ECO:0000313" key="2">
    <source>
        <dbReference type="EMBL" id="ANQ08490.1"/>
    </source>
</evidence>
<dbReference type="EMBL" id="CP016247">
    <property type="protein sequence ID" value="ANQ08490.1"/>
    <property type="molecule type" value="Genomic_DNA"/>
</dbReference>
<feature type="compositionally biased region" description="Acidic residues" evidence="1">
    <location>
        <begin position="24"/>
        <end position="34"/>
    </location>
</feature>
<sequence length="359" mass="40390">MNKPKCAKNRISSEREKFTSTKDADDDEKSDDSDKEIVVVNRTIKSKIFLDSSKAEKEDKKCTSYARNAKGPVSKVAKKKNTNPCGDAPLTQIIKRDNNKTGNFIKTAFTSSQFRGLQSGHSTATPKHQKFVHKSEQKNHIGGSPNGKRECVDHSFFNELANSTCVKNTEPVNDTVCGDPTGGASNEATHERDLHNGNKRKVGKIGNDTHFDKVNEEADLDYLPPYHERKYPLEERLSHSAQHNKVEYPLEDDSPVGGANPSVHFAQVGEEEDAFTCHSNDEATSPVIKYDQFELYEIDREIEKITEEENKIQEKLIYLANQELDIVIKMKQMRAARLLSQKEAQPVEWDKGSHNADKG</sequence>
<dbReference type="VEuPathDB" id="PlasmoDB:PCOAH_00024620"/>
<proteinExistence type="predicted"/>
<evidence type="ECO:0000256" key="1">
    <source>
        <dbReference type="SAM" id="MobiDB-lite"/>
    </source>
</evidence>